<evidence type="ECO:0000313" key="1">
    <source>
        <dbReference type="EMBL" id="MFC6091951.1"/>
    </source>
</evidence>
<evidence type="ECO:0008006" key="3">
    <source>
        <dbReference type="Google" id="ProtNLM"/>
    </source>
</evidence>
<dbReference type="Proteomes" id="UP001596220">
    <property type="component" value="Unassembled WGS sequence"/>
</dbReference>
<organism evidence="1 2">
    <name type="scientific">Saccharothrix lopnurensis</name>
    <dbReference type="NCBI Taxonomy" id="1670621"/>
    <lineage>
        <taxon>Bacteria</taxon>
        <taxon>Bacillati</taxon>
        <taxon>Actinomycetota</taxon>
        <taxon>Actinomycetes</taxon>
        <taxon>Pseudonocardiales</taxon>
        <taxon>Pseudonocardiaceae</taxon>
        <taxon>Saccharothrix</taxon>
    </lineage>
</organism>
<evidence type="ECO:0000313" key="2">
    <source>
        <dbReference type="Proteomes" id="UP001596220"/>
    </source>
</evidence>
<comment type="caution">
    <text evidence="1">The sequence shown here is derived from an EMBL/GenBank/DDBJ whole genome shotgun (WGS) entry which is preliminary data.</text>
</comment>
<proteinExistence type="predicted"/>
<reference evidence="2" key="1">
    <citation type="journal article" date="2019" name="Int. J. Syst. Evol. Microbiol.">
        <title>The Global Catalogue of Microorganisms (GCM) 10K type strain sequencing project: providing services to taxonomists for standard genome sequencing and annotation.</title>
        <authorList>
            <consortium name="The Broad Institute Genomics Platform"/>
            <consortium name="The Broad Institute Genome Sequencing Center for Infectious Disease"/>
            <person name="Wu L."/>
            <person name="Ma J."/>
        </authorList>
    </citation>
    <scope>NUCLEOTIDE SEQUENCE [LARGE SCALE GENOMIC DNA]</scope>
    <source>
        <strain evidence="2">CGMCC 4.7246</strain>
    </source>
</reference>
<sequence length="494" mass="50463">MIPLVLLAGCTAGPTGPDRAAPSAAEVAAPSAALTVLDVGDGGDAAIATSAALFRSAPVVVVAGHPDAAGAGAVAERLGAPLLLAPSGTPVPPPATDALRRELTRLSPRAVLAVGAGVRPVAESTAGDVPVLTVDTATAELPGGLPRTDPPAPVGVTVLVTATRDDAAAAATARAAGARVIGVRGADPRADPAAIEALRGAPPTAVLAVGGDFGPADRLRARLDVASRGVELPGGGQVLFPGRRLVCLYGHPGAPALGVLGEQGVDAAVARAREVAAGYEPVSDVPVVPAFEIIATVAQAAPGPDGDYSGEAAVESLRPWVEAAGRAGLYVVLDLQPGRAELLDQAKRYAPLLELPHVGLAVDPEWKLGPDQVPLERIGGVDAAEINETAAWLAALTARNALPQKLLVVHQFQLSMIRDERSLVTTHDEVAVLIHMDGQGTTGQKTATWDAVVAARPHEGVPMGWKNFYDEDRPMLSPEQTMRYRPAPAMISYQ</sequence>
<gene>
    <name evidence="1" type="ORF">ACFP3R_22000</name>
</gene>
<protein>
    <recommendedName>
        <fullName evidence="3">Cell wall binding repeat protein</fullName>
    </recommendedName>
</protein>
<dbReference type="RefSeq" id="WP_380638251.1">
    <property type="nucleotide sequence ID" value="NZ_JBHSQO010000023.1"/>
</dbReference>
<dbReference type="EMBL" id="JBHSQO010000023">
    <property type="protein sequence ID" value="MFC6091951.1"/>
    <property type="molecule type" value="Genomic_DNA"/>
</dbReference>
<name>A0ABW1P963_9PSEU</name>
<accession>A0ABW1P963</accession>
<keyword evidence="2" id="KW-1185">Reference proteome</keyword>